<name>A0A975DCA4_9GAMM</name>
<dbReference type="PANTHER" id="PTHR13061">
    <property type="entry name" value="DYNACTIN SUBUNIT P25"/>
    <property type="match status" value="1"/>
</dbReference>
<dbReference type="Pfam" id="PF00132">
    <property type="entry name" value="Hexapep"/>
    <property type="match status" value="1"/>
</dbReference>
<sequence length="178" mass="19055">MKNLKSYKGITPTLGKGVYIEESAVLYGEITLGDDVSIWPLVAARGDVNTISIGARSNIQDGSVLHVTRRSPSNPNGYPLIIGEDVTVGHKAMLHGCQLGNRILVGMGCVVMDGVVVEDDVIIGAGSVVPPNKRLEAGHLYVGNPAKLARPLKESELTFLKVSSDNYVKLKNEYLGEL</sequence>
<proteinExistence type="predicted"/>
<keyword evidence="2" id="KW-1185">Reference proteome</keyword>
<accession>A0A975DCA4</accession>
<dbReference type="PANTHER" id="PTHR13061:SF56">
    <property type="entry name" value="PROTEIN YRDA"/>
    <property type="match status" value="1"/>
</dbReference>
<dbReference type="InterPro" id="IPR047324">
    <property type="entry name" value="LbH_gamma_CA-like"/>
</dbReference>
<dbReference type="KEGG" id="psym:J1N51_09620"/>
<protein>
    <submittedName>
        <fullName evidence="1">Gamma carbonic anhydrase family protein</fullName>
    </submittedName>
</protein>
<gene>
    <name evidence="1" type="ORF">J1N51_09620</name>
</gene>
<dbReference type="InterPro" id="IPR001451">
    <property type="entry name" value="Hexapep"/>
</dbReference>
<dbReference type="SUPFAM" id="SSF51161">
    <property type="entry name" value="Trimeric LpxA-like enzymes"/>
    <property type="match status" value="1"/>
</dbReference>
<organism evidence="1 2">
    <name type="scientific">Psychrosphaera ytuae</name>
    <dbReference type="NCBI Taxonomy" id="2820710"/>
    <lineage>
        <taxon>Bacteria</taxon>
        <taxon>Pseudomonadati</taxon>
        <taxon>Pseudomonadota</taxon>
        <taxon>Gammaproteobacteria</taxon>
        <taxon>Alteromonadales</taxon>
        <taxon>Pseudoalteromonadaceae</taxon>
        <taxon>Psychrosphaera</taxon>
    </lineage>
</organism>
<dbReference type="RefSeq" id="WP_208830790.1">
    <property type="nucleotide sequence ID" value="NZ_CP072110.1"/>
</dbReference>
<dbReference type="InterPro" id="IPR050484">
    <property type="entry name" value="Transf_Hexapept/Carb_Anhydrase"/>
</dbReference>
<reference evidence="1" key="1">
    <citation type="submission" date="2021-03" db="EMBL/GenBank/DDBJ databases">
        <title>Description of Psychrosphaera ytuae sp. nov. isolated from deep sea sediment of South China Sea.</title>
        <authorList>
            <person name="Zhang J."/>
            <person name="Xu X.-D."/>
        </authorList>
    </citation>
    <scope>NUCLEOTIDE SEQUENCE</scope>
    <source>
        <strain evidence="1">MTZ26</strain>
    </source>
</reference>
<dbReference type="Proteomes" id="UP000682739">
    <property type="component" value="Chromosome"/>
</dbReference>
<dbReference type="AlphaFoldDB" id="A0A975DCA4"/>
<evidence type="ECO:0000313" key="1">
    <source>
        <dbReference type="EMBL" id="QTH63010.1"/>
    </source>
</evidence>
<dbReference type="Gene3D" id="2.160.10.10">
    <property type="entry name" value="Hexapeptide repeat proteins"/>
    <property type="match status" value="1"/>
</dbReference>
<dbReference type="EMBL" id="CP072110">
    <property type="protein sequence ID" value="QTH63010.1"/>
    <property type="molecule type" value="Genomic_DNA"/>
</dbReference>
<evidence type="ECO:0000313" key="2">
    <source>
        <dbReference type="Proteomes" id="UP000682739"/>
    </source>
</evidence>
<dbReference type="CDD" id="cd04645">
    <property type="entry name" value="LbH_gamma_CA_like"/>
    <property type="match status" value="1"/>
</dbReference>
<dbReference type="InterPro" id="IPR011004">
    <property type="entry name" value="Trimer_LpxA-like_sf"/>
</dbReference>